<dbReference type="InterPro" id="IPR007219">
    <property type="entry name" value="XnlR_reg_dom"/>
</dbReference>
<dbReference type="GO" id="GO:0006351">
    <property type="term" value="P:DNA-templated transcription"/>
    <property type="evidence" value="ECO:0007669"/>
    <property type="project" value="InterPro"/>
</dbReference>
<evidence type="ECO:0000256" key="2">
    <source>
        <dbReference type="ARBA" id="ARBA00023015"/>
    </source>
</evidence>
<evidence type="ECO:0000256" key="1">
    <source>
        <dbReference type="ARBA" id="ARBA00004123"/>
    </source>
</evidence>
<evidence type="ECO:0000259" key="6">
    <source>
        <dbReference type="Pfam" id="PF04082"/>
    </source>
</evidence>
<dbReference type="InterPro" id="IPR050987">
    <property type="entry name" value="AtrR-like"/>
</dbReference>
<dbReference type="EMBL" id="LDEV01002389">
    <property type="protein sequence ID" value="KLJ09245.1"/>
    <property type="molecule type" value="Genomic_DNA"/>
</dbReference>
<dbReference type="Proteomes" id="UP000053573">
    <property type="component" value="Unassembled WGS sequence"/>
</dbReference>
<reference evidence="8" key="1">
    <citation type="journal article" date="2015" name="PLoS Genet.">
        <title>The dynamic genome and transcriptome of the human fungal pathogen Blastomyces and close relative Emmonsia.</title>
        <authorList>
            <person name="Munoz J.F."/>
            <person name="Gauthier G.M."/>
            <person name="Desjardins C.A."/>
            <person name="Gallo J.E."/>
            <person name="Holder J."/>
            <person name="Sullivan T.D."/>
            <person name="Marty A.J."/>
            <person name="Carmen J.C."/>
            <person name="Chen Z."/>
            <person name="Ding L."/>
            <person name="Gujja S."/>
            <person name="Magrini V."/>
            <person name="Misas E."/>
            <person name="Mitreva M."/>
            <person name="Priest M."/>
            <person name="Saif S."/>
            <person name="Whiston E.A."/>
            <person name="Young S."/>
            <person name="Zeng Q."/>
            <person name="Goldman W.E."/>
            <person name="Mardis E.R."/>
            <person name="Taylor J.W."/>
            <person name="McEwen J.G."/>
            <person name="Clay O.K."/>
            <person name="Klein B.S."/>
            <person name="Cuomo C.A."/>
        </authorList>
    </citation>
    <scope>NUCLEOTIDE SEQUENCE [LARGE SCALE GENOMIC DNA]</scope>
    <source>
        <strain evidence="8">UAMH 139</strain>
    </source>
</reference>
<dbReference type="STRING" id="2060906.A0A0H1BD00"/>
<sequence length="777" mass="86248">MVTMNATPRAGITTPVCGFGAIDYGARDGTGRAEQGTEAKFQLFLEISYLLSRATAIWKNISRPKPIRTLFDNGEPKWWWCQNEQNLRPVQAPKDPMHRSRNAVGFAAQVHVLHIANSLPASSRPSGKVALGELFVDRVLQHGPQDVVLSDENAVFTSPDEKVPSCGLAFFSEQKVASLNQKISNSRVQDVVQRLDDFILNRLGIPDASSWPPINFHKPVKTERITPEEATGYIQAFFVNLHPVYPFLDREEFEAQAFDPNLTTVLHHNPVFSALYHCVLALGSQFLGCGTFEPGKGRSWELFQVAISHMSDIIIPRESIESVQALVAMSIYAMNSCALQLDGFFLSHAARMVVELRYHKNVNSEPKHLRVFWVIYALEKQQGMHSRACSIIPDEDIGCVIPPFPEAQYENFNWFVSLIQIGRITSIIYTSLFSVSASLRSRESSQSTIEQVHEMLEAWRQSIPAEIRPGSAAQFPVSAPPSTSLAALHIHFSYYHTIIALDRLSLYLNRDGGSKTQSSKQRLMSTARTVIELTKHIDIQPQVPMFILAVLPVSAVFILFDLVIHNPFHRESRTNLSLLDSAAGYFALMGIASNHSMPGSIMPEFTHIAREYFWKVQHQKGTVVGRKKSAAEAPLKDNNAMQQPVVAQEEVNVQGSPSYLTRSPTFQMDPLIPSLTSTTTTPPTTDPAIRLVRGTSHPSPSHTSSVDSDYLEYPTPIAFDAASDFQVGESVDLRTLFGWGFPAGGTSMMTMTMTMDEWAAADPDPDTMNFEPAAGGR</sequence>
<dbReference type="CDD" id="cd12148">
    <property type="entry name" value="fungal_TF_MHR"/>
    <property type="match status" value="1"/>
</dbReference>
<evidence type="ECO:0000256" key="3">
    <source>
        <dbReference type="ARBA" id="ARBA00023125"/>
    </source>
</evidence>
<protein>
    <recommendedName>
        <fullName evidence="6">Xylanolytic transcriptional activator regulatory domain-containing protein</fullName>
    </recommendedName>
</protein>
<dbReference type="GO" id="GO:0003700">
    <property type="term" value="F:DNA-binding transcription factor activity"/>
    <property type="evidence" value="ECO:0007669"/>
    <property type="project" value="InterPro"/>
</dbReference>
<accession>A0A0H1BD00</accession>
<feature type="domain" description="Xylanolytic transcriptional activator regulatory" evidence="6">
    <location>
        <begin position="234"/>
        <end position="461"/>
    </location>
</feature>
<dbReference type="GO" id="GO:0003677">
    <property type="term" value="F:DNA binding"/>
    <property type="evidence" value="ECO:0007669"/>
    <property type="project" value="UniProtKB-KW"/>
</dbReference>
<evidence type="ECO:0000313" key="8">
    <source>
        <dbReference type="Proteomes" id="UP000053573"/>
    </source>
</evidence>
<keyword evidence="5" id="KW-0539">Nucleus</keyword>
<dbReference type="PANTHER" id="PTHR46910">
    <property type="entry name" value="TRANSCRIPTION FACTOR PDR1"/>
    <property type="match status" value="1"/>
</dbReference>
<gene>
    <name evidence="7" type="ORF">EMPG_15334</name>
</gene>
<name>A0A0H1BD00_9EURO</name>
<dbReference type="OrthoDB" id="39175at2759"/>
<dbReference type="AlphaFoldDB" id="A0A0H1BD00"/>
<evidence type="ECO:0000313" key="7">
    <source>
        <dbReference type="EMBL" id="KLJ09245.1"/>
    </source>
</evidence>
<proteinExistence type="predicted"/>
<evidence type="ECO:0000256" key="5">
    <source>
        <dbReference type="ARBA" id="ARBA00023242"/>
    </source>
</evidence>
<comment type="caution">
    <text evidence="7">The sequence shown here is derived from an EMBL/GenBank/DDBJ whole genome shotgun (WGS) entry which is preliminary data.</text>
</comment>
<comment type="subcellular location">
    <subcellularLocation>
        <location evidence="1">Nucleus</location>
    </subcellularLocation>
</comment>
<dbReference type="Pfam" id="PF04082">
    <property type="entry name" value="Fungal_trans"/>
    <property type="match status" value="1"/>
</dbReference>
<keyword evidence="3" id="KW-0238">DNA-binding</keyword>
<dbReference type="GO" id="GO:0008270">
    <property type="term" value="F:zinc ion binding"/>
    <property type="evidence" value="ECO:0007669"/>
    <property type="project" value="InterPro"/>
</dbReference>
<dbReference type="GO" id="GO:0005634">
    <property type="term" value="C:nucleus"/>
    <property type="evidence" value="ECO:0007669"/>
    <property type="project" value="UniProtKB-SubCell"/>
</dbReference>
<keyword evidence="2" id="KW-0805">Transcription regulation</keyword>
<evidence type="ECO:0000256" key="4">
    <source>
        <dbReference type="ARBA" id="ARBA00023163"/>
    </source>
</evidence>
<keyword evidence="4" id="KW-0804">Transcription</keyword>
<dbReference type="PANTHER" id="PTHR46910:SF37">
    <property type="entry name" value="ZN(II)2CYS6 TRANSCRIPTION FACTOR (EUROFUNG)"/>
    <property type="match status" value="1"/>
</dbReference>
<organism evidence="7 8">
    <name type="scientific">Blastomyces silverae</name>
    <dbReference type="NCBI Taxonomy" id="2060906"/>
    <lineage>
        <taxon>Eukaryota</taxon>
        <taxon>Fungi</taxon>
        <taxon>Dikarya</taxon>
        <taxon>Ascomycota</taxon>
        <taxon>Pezizomycotina</taxon>
        <taxon>Eurotiomycetes</taxon>
        <taxon>Eurotiomycetidae</taxon>
        <taxon>Onygenales</taxon>
        <taxon>Ajellomycetaceae</taxon>
        <taxon>Blastomyces</taxon>
    </lineage>
</organism>
<keyword evidence="8" id="KW-1185">Reference proteome</keyword>